<name>A0ABV2D9N6_9HYPH</name>
<proteinExistence type="predicted"/>
<feature type="transmembrane region" description="Helical" evidence="1">
    <location>
        <begin position="19"/>
        <end position="38"/>
    </location>
</feature>
<dbReference type="EMBL" id="JBEWSZ010000001">
    <property type="protein sequence ID" value="MET2826743.1"/>
    <property type="molecule type" value="Genomic_DNA"/>
</dbReference>
<reference evidence="2 3" key="1">
    <citation type="submission" date="2024-06" db="EMBL/GenBank/DDBJ databases">
        <authorList>
            <person name="Kim D.-U."/>
        </authorList>
    </citation>
    <scope>NUCLEOTIDE SEQUENCE [LARGE SCALE GENOMIC DNA]</scope>
    <source>
        <strain evidence="2 3">KACC15460</strain>
    </source>
</reference>
<sequence length="182" mass="19662">MVELAEAGGQWGDFMPGIFRTWLVLFAILGLSGCGLLGKDKPPPKEIEIKPAPAEAGIDFIAMASPLINPLPQGEPSPVVLRLYQLNGDSAFANASFRQLWEEDEKTLGPTMLGKAEILLNPGGVERIKAKLVEGTVLIAVVVGFRNFEGAKWRAMVPLHGEKSFKLKAELKTLSVDLGPQD</sequence>
<dbReference type="Gene3D" id="2.60.40.4150">
    <property type="entry name" value="Type VI secretion system, lipoprotein SciN"/>
    <property type="match status" value="1"/>
</dbReference>
<dbReference type="PANTHER" id="PTHR37625:SF4">
    <property type="entry name" value="OUTER MEMBRANE LIPOPROTEIN"/>
    <property type="match status" value="1"/>
</dbReference>
<dbReference type="InterPro" id="IPR038706">
    <property type="entry name" value="Type_VI_SciN-like_sf"/>
</dbReference>
<evidence type="ECO:0000256" key="1">
    <source>
        <dbReference type="SAM" id="Phobius"/>
    </source>
</evidence>
<evidence type="ECO:0000313" key="2">
    <source>
        <dbReference type="EMBL" id="MET2826743.1"/>
    </source>
</evidence>
<dbReference type="PANTHER" id="PTHR37625">
    <property type="entry name" value="OUTER MEMBRANE LIPOPROTEIN-RELATED"/>
    <property type="match status" value="1"/>
</dbReference>
<keyword evidence="1" id="KW-0812">Transmembrane</keyword>
<gene>
    <name evidence="2" type="primary">tssJ</name>
    <name evidence="2" type="ORF">ABVQ20_07120</name>
</gene>
<keyword evidence="1" id="KW-0472">Membrane</keyword>
<keyword evidence="1" id="KW-1133">Transmembrane helix</keyword>
<dbReference type="Pfam" id="PF12790">
    <property type="entry name" value="T6SS-SciN"/>
    <property type="match status" value="1"/>
</dbReference>
<dbReference type="InterPro" id="IPR017734">
    <property type="entry name" value="T6SS_SciN"/>
</dbReference>
<protein>
    <submittedName>
        <fullName evidence="2">Type VI secretion system lipoprotein TssJ</fullName>
    </submittedName>
</protein>
<comment type="caution">
    <text evidence="2">The sequence shown here is derived from an EMBL/GenBank/DDBJ whole genome shotgun (WGS) entry which is preliminary data.</text>
</comment>
<accession>A0ABV2D9N6</accession>
<keyword evidence="3" id="KW-1185">Reference proteome</keyword>
<dbReference type="Proteomes" id="UP001548832">
    <property type="component" value="Unassembled WGS sequence"/>
</dbReference>
<dbReference type="NCBIfam" id="TIGR03352">
    <property type="entry name" value="VI_chp_3"/>
    <property type="match status" value="1"/>
</dbReference>
<organism evidence="2 3">
    <name type="scientific">Mesorhizobium shangrilense</name>
    <dbReference type="NCBI Taxonomy" id="460060"/>
    <lineage>
        <taxon>Bacteria</taxon>
        <taxon>Pseudomonadati</taxon>
        <taxon>Pseudomonadota</taxon>
        <taxon>Alphaproteobacteria</taxon>
        <taxon>Hyphomicrobiales</taxon>
        <taxon>Phyllobacteriaceae</taxon>
        <taxon>Mesorhizobium</taxon>
    </lineage>
</organism>
<evidence type="ECO:0000313" key="3">
    <source>
        <dbReference type="Proteomes" id="UP001548832"/>
    </source>
</evidence>
<keyword evidence="2" id="KW-0449">Lipoprotein</keyword>